<sequence>MHPPFMMPTVAVKSWLQLAIIIVLWPACRKETTVERNIKAEMLAAVNALRQTGCTCGATYMPPVKPLIWHDTLASAALAHARDMDANNYFNHISPGGTSPIQRAMALGYAGNTVTENIAKGYTSIETLMEAWQQSESHCKAMMDSLPTEMGAANVNTYWVQEFGH</sequence>
<dbReference type="CDD" id="cd05379">
    <property type="entry name" value="CAP_bacterial"/>
    <property type="match status" value="1"/>
</dbReference>
<evidence type="ECO:0000259" key="1">
    <source>
        <dbReference type="Pfam" id="PF00188"/>
    </source>
</evidence>
<gene>
    <name evidence="2" type="ORF">FAM09_00210</name>
</gene>
<dbReference type="SUPFAM" id="SSF55797">
    <property type="entry name" value="PR-1-like"/>
    <property type="match status" value="1"/>
</dbReference>
<name>A0A4S8HXV4_9BACT</name>
<evidence type="ECO:0000313" key="2">
    <source>
        <dbReference type="EMBL" id="THU40573.1"/>
    </source>
</evidence>
<dbReference type="PANTHER" id="PTHR31157">
    <property type="entry name" value="SCP DOMAIN-CONTAINING PROTEIN"/>
    <property type="match status" value="1"/>
</dbReference>
<dbReference type="Gene3D" id="3.40.33.10">
    <property type="entry name" value="CAP"/>
    <property type="match status" value="1"/>
</dbReference>
<dbReference type="OrthoDB" id="982527at2"/>
<feature type="domain" description="SCP" evidence="1">
    <location>
        <begin position="43"/>
        <end position="157"/>
    </location>
</feature>
<comment type="caution">
    <text evidence="2">The sequence shown here is derived from an EMBL/GenBank/DDBJ whole genome shotgun (WGS) entry which is preliminary data.</text>
</comment>
<dbReference type="InterPro" id="IPR035940">
    <property type="entry name" value="CAP_sf"/>
</dbReference>
<organism evidence="2 3">
    <name type="scientific">Niastella caeni</name>
    <dbReference type="NCBI Taxonomy" id="2569763"/>
    <lineage>
        <taxon>Bacteria</taxon>
        <taxon>Pseudomonadati</taxon>
        <taxon>Bacteroidota</taxon>
        <taxon>Chitinophagia</taxon>
        <taxon>Chitinophagales</taxon>
        <taxon>Chitinophagaceae</taxon>
        <taxon>Niastella</taxon>
    </lineage>
</organism>
<dbReference type="Proteomes" id="UP000306918">
    <property type="component" value="Unassembled WGS sequence"/>
</dbReference>
<proteinExistence type="predicted"/>
<dbReference type="InterPro" id="IPR014044">
    <property type="entry name" value="CAP_dom"/>
</dbReference>
<evidence type="ECO:0000313" key="3">
    <source>
        <dbReference type="Proteomes" id="UP000306918"/>
    </source>
</evidence>
<dbReference type="AlphaFoldDB" id="A0A4S8HXV4"/>
<dbReference type="PANTHER" id="PTHR31157:SF1">
    <property type="entry name" value="SCP DOMAIN-CONTAINING PROTEIN"/>
    <property type="match status" value="1"/>
</dbReference>
<protein>
    <submittedName>
        <fullName evidence="2">CAP domain-containing protein</fullName>
    </submittedName>
</protein>
<keyword evidence="3" id="KW-1185">Reference proteome</keyword>
<accession>A0A4S8HXV4</accession>
<dbReference type="Pfam" id="PF00188">
    <property type="entry name" value="CAP"/>
    <property type="match status" value="1"/>
</dbReference>
<dbReference type="EMBL" id="STFF01000001">
    <property type="protein sequence ID" value="THU40573.1"/>
    <property type="molecule type" value="Genomic_DNA"/>
</dbReference>
<reference evidence="2 3" key="1">
    <citation type="submission" date="2019-04" db="EMBL/GenBank/DDBJ databases">
        <title>Niastella caeni sp. nov., isolated from activated sludge.</title>
        <authorList>
            <person name="Sheng M."/>
        </authorList>
    </citation>
    <scope>NUCLEOTIDE SEQUENCE [LARGE SCALE GENOMIC DNA]</scope>
    <source>
        <strain evidence="2 3">HX-2-15</strain>
    </source>
</reference>